<dbReference type="KEGG" id="dmm:dnm_081450"/>
<accession>A0A975BUN0</accession>
<dbReference type="Pfam" id="PF03750">
    <property type="entry name" value="Csm2_III-A"/>
    <property type="match status" value="1"/>
</dbReference>
<keyword evidence="8" id="KW-1185">Reference proteome</keyword>
<dbReference type="GO" id="GO:0051607">
    <property type="term" value="P:defense response to virus"/>
    <property type="evidence" value="ECO:0007669"/>
    <property type="project" value="UniProtKB-KW"/>
</dbReference>
<protein>
    <recommendedName>
        <fullName evidence="3">CRISPR system Cms protein Csm2</fullName>
    </recommendedName>
    <alternativeName>
        <fullName evidence="6">CRISPR type III A-associated protein Csm2</fullName>
    </alternativeName>
</protein>
<dbReference type="InterPro" id="IPR010149">
    <property type="entry name" value="CRISPR-assoc_prot_Csm2_III-A"/>
</dbReference>
<gene>
    <name evidence="7" type="primary">csm2-2</name>
    <name evidence="7" type="ORF">dnm_081450</name>
</gene>
<evidence type="ECO:0000313" key="7">
    <source>
        <dbReference type="EMBL" id="QTA92071.1"/>
    </source>
</evidence>
<evidence type="ECO:0000256" key="2">
    <source>
        <dbReference type="ARBA" id="ARBA00006896"/>
    </source>
</evidence>
<dbReference type="Proteomes" id="UP000663722">
    <property type="component" value="Chromosome"/>
</dbReference>
<comment type="function">
    <text evidence="1">This subunit may be involved in monitoring complementarity of crRNA and target RNA.</text>
</comment>
<name>A0A975BUN0_9BACT</name>
<evidence type="ECO:0000256" key="6">
    <source>
        <dbReference type="ARBA" id="ARBA00031723"/>
    </source>
</evidence>
<dbReference type="RefSeq" id="WP_207679597.1">
    <property type="nucleotide sequence ID" value="NZ_CP061800.1"/>
</dbReference>
<evidence type="ECO:0000313" key="8">
    <source>
        <dbReference type="Proteomes" id="UP000663722"/>
    </source>
</evidence>
<dbReference type="NCBIfam" id="TIGR01870">
    <property type="entry name" value="cas_TM1810_Csm2"/>
    <property type="match status" value="1"/>
</dbReference>
<evidence type="ECO:0000256" key="3">
    <source>
        <dbReference type="ARBA" id="ARBA00016118"/>
    </source>
</evidence>
<keyword evidence="5" id="KW-0051">Antiviral defense</keyword>
<reference evidence="7" key="1">
    <citation type="journal article" date="2021" name="Microb. Physiol.">
        <title>Proteogenomic Insights into the Physiology of Marine, Sulfate-Reducing, Filamentous Desulfonema limicola and Desulfonema magnum.</title>
        <authorList>
            <person name="Schnaars V."/>
            <person name="Wohlbrand L."/>
            <person name="Scheve S."/>
            <person name="Hinrichs C."/>
            <person name="Reinhardt R."/>
            <person name="Rabus R."/>
        </authorList>
    </citation>
    <scope>NUCLEOTIDE SEQUENCE</scope>
    <source>
        <strain evidence="7">4be13</strain>
    </source>
</reference>
<evidence type="ECO:0000256" key="1">
    <source>
        <dbReference type="ARBA" id="ARBA00003640"/>
    </source>
</evidence>
<evidence type="ECO:0000256" key="5">
    <source>
        <dbReference type="ARBA" id="ARBA00023118"/>
    </source>
</evidence>
<comment type="similarity">
    <text evidence="2">Belongs to the CRISPR-associated Csm2 family.</text>
</comment>
<proteinExistence type="inferred from homology"/>
<keyword evidence="4" id="KW-0694">RNA-binding</keyword>
<dbReference type="AlphaFoldDB" id="A0A975BUN0"/>
<organism evidence="7 8">
    <name type="scientific">Desulfonema magnum</name>
    <dbReference type="NCBI Taxonomy" id="45655"/>
    <lineage>
        <taxon>Bacteria</taxon>
        <taxon>Pseudomonadati</taxon>
        <taxon>Thermodesulfobacteriota</taxon>
        <taxon>Desulfobacteria</taxon>
        <taxon>Desulfobacterales</taxon>
        <taxon>Desulfococcaceae</taxon>
        <taxon>Desulfonema</taxon>
    </lineage>
</organism>
<sequence>MAQEKKGNPFVDEVYNMKLEIKDILKDLDDHSLEELLNEDKLPEYAANIAQSLHKSGISPTQLRRFYTYVKAIDRKNANKKKKDSITDEAKLKFLLPKLAGSAKKNEEGIKSLHGIFEKCLRGKNKICDVGGLRLLIEFFEAILDYHKTYEKN</sequence>
<dbReference type="EMBL" id="CP061800">
    <property type="protein sequence ID" value="QTA92071.1"/>
    <property type="molecule type" value="Genomic_DNA"/>
</dbReference>
<evidence type="ECO:0000256" key="4">
    <source>
        <dbReference type="ARBA" id="ARBA00022884"/>
    </source>
</evidence>
<dbReference type="GO" id="GO:0003723">
    <property type="term" value="F:RNA binding"/>
    <property type="evidence" value="ECO:0007669"/>
    <property type="project" value="UniProtKB-KW"/>
</dbReference>